<organism evidence="1 2">
    <name type="scientific">Tetrahymena thermophila (strain SB210)</name>
    <dbReference type="NCBI Taxonomy" id="312017"/>
    <lineage>
        <taxon>Eukaryota</taxon>
        <taxon>Sar</taxon>
        <taxon>Alveolata</taxon>
        <taxon>Ciliophora</taxon>
        <taxon>Intramacronucleata</taxon>
        <taxon>Oligohymenophorea</taxon>
        <taxon>Hymenostomatida</taxon>
        <taxon>Tetrahymenina</taxon>
        <taxon>Tetrahymenidae</taxon>
        <taxon>Tetrahymena</taxon>
    </lineage>
</organism>
<dbReference type="HOGENOM" id="CLU_761835_0_0_1"/>
<dbReference type="GeneID" id="7843036"/>
<evidence type="ECO:0000313" key="2">
    <source>
        <dbReference type="Proteomes" id="UP000009168"/>
    </source>
</evidence>
<dbReference type="AlphaFoldDB" id="Q235I6"/>
<evidence type="ECO:0000313" key="1">
    <source>
        <dbReference type="EMBL" id="EAR92215.2"/>
    </source>
</evidence>
<reference evidence="2" key="1">
    <citation type="journal article" date="2006" name="PLoS Biol.">
        <title>Macronuclear genome sequence of the ciliate Tetrahymena thermophila, a model eukaryote.</title>
        <authorList>
            <person name="Eisen J.A."/>
            <person name="Coyne R.S."/>
            <person name="Wu M."/>
            <person name="Wu D."/>
            <person name="Thiagarajan M."/>
            <person name="Wortman J.R."/>
            <person name="Badger J.H."/>
            <person name="Ren Q."/>
            <person name="Amedeo P."/>
            <person name="Jones K.M."/>
            <person name="Tallon L.J."/>
            <person name="Delcher A.L."/>
            <person name="Salzberg S.L."/>
            <person name="Silva J.C."/>
            <person name="Haas B.J."/>
            <person name="Majoros W.H."/>
            <person name="Farzad M."/>
            <person name="Carlton J.M."/>
            <person name="Smith R.K. Jr."/>
            <person name="Garg J."/>
            <person name="Pearlman R.E."/>
            <person name="Karrer K.M."/>
            <person name="Sun L."/>
            <person name="Manning G."/>
            <person name="Elde N.C."/>
            <person name="Turkewitz A.P."/>
            <person name="Asai D.J."/>
            <person name="Wilkes D.E."/>
            <person name="Wang Y."/>
            <person name="Cai H."/>
            <person name="Collins K."/>
            <person name="Stewart B.A."/>
            <person name="Lee S.R."/>
            <person name="Wilamowska K."/>
            <person name="Weinberg Z."/>
            <person name="Ruzzo W.L."/>
            <person name="Wloga D."/>
            <person name="Gaertig J."/>
            <person name="Frankel J."/>
            <person name="Tsao C.-C."/>
            <person name="Gorovsky M.A."/>
            <person name="Keeling P.J."/>
            <person name="Waller R.F."/>
            <person name="Patron N.J."/>
            <person name="Cherry J.M."/>
            <person name="Stover N.A."/>
            <person name="Krieger C.J."/>
            <person name="del Toro C."/>
            <person name="Ryder H.F."/>
            <person name="Williamson S.C."/>
            <person name="Barbeau R.A."/>
            <person name="Hamilton E.P."/>
            <person name="Orias E."/>
        </authorList>
    </citation>
    <scope>NUCLEOTIDE SEQUENCE [LARGE SCALE GENOMIC DNA]</scope>
    <source>
        <strain evidence="2">SB210</strain>
    </source>
</reference>
<dbReference type="PANTHER" id="PTHR31252:SF11">
    <property type="entry name" value="DUF4419 DOMAIN-CONTAINING PROTEIN"/>
    <property type="match status" value="1"/>
</dbReference>
<dbReference type="Proteomes" id="UP000009168">
    <property type="component" value="Unassembled WGS sequence"/>
</dbReference>
<dbReference type="KEGG" id="tet:TTHERM_01034430"/>
<gene>
    <name evidence="1" type="ORF">TTHERM_01034430</name>
</gene>
<name>Q235I6_TETTS</name>
<dbReference type="InParanoid" id="Q235I6"/>
<dbReference type="PANTHER" id="PTHR31252">
    <property type="entry name" value="DUF4419 DOMAIN-CONTAINING PROTEIN"/>
    <property type="match status" value="1"/>
</dbReference>
<accession>Q235I6</accession>
<protein>
    <submittedName>
        <fullName evidence="1">Uncharacterized protein</fullName>
    </submittedName>
</protein>
<keyword evidence="2" id="KW-1185">Reference proteome</keyword>
<dbReference type="EMBL" id="GG662762">
    <property type="protein sequence ID" value="EAR92215.2"/>
    <property type="molecule type" value="Genomic_DNA"/>
</dbReference>
<dbReference type="STRING" id="312017.Q235I6"/>
<dbReference type="Pfam" id="PF14388">
    <property type="entry name" value="DUF4419"/>
    <property type="match status" value="2"/>
</dbReference>
<dbReference type="eggNOG" id="ENOG502RPX4">
    <property type="taxonomic scope" value="Eukaryota"/>
</dbReference>
<dbReference type="OrthoDB" id="9978173at2759"/>
<dbReference type="RefSeq" id="XP_001012460.2">
    <property type="nucleotide sequence ID" value="XM_001012460.2"/>
</dbReference>
<sequence length="549" mass="63984">MCGCGIQNVHYLGGIEDFEHLAAKISTLKQNYQLNKDFTNYLSNVLKIVNTFISQMKNPNQPDIVKFWNSIFEETRVPKYELSGIRQGEQISFQGWFKHFFNAYEILKDEVLQFASQAPVKATDEIKNESYNLTFITKMEGIEEIEPNVFRPNINISVQDNIFAKLIVQYRYLEMDQKQQTDQTSNLKIFTLKVQQTPLQDKDLRSKTIIKYAPSNREQTFFTKQTYFTKNNLMKQGSKLFEISKNSFFDAFYAAYILHGDVMFSANDIWLTICHKFAKEIDTDAEKYRHLFVSHEGKKELTIYFDGLSQDWKDFPCQNNRWDTAMELFSVEISKNTKGDIAQLIKSDFSSTNWIEKASSNICLMSQMQHYFDYSMTVCGCGIQNVHFVGGIEDFEHLAAKISTLKQNYQLNNYFTNYLSELLKIVNTFISQMKNPNQPDIAKFWNSIFEETSVPKYGGSGMRVGDQISFKGWFRHFFNADQILKDKVPQFASQAPVKATDEIKNKSYNLTFITKMEGIEEIEPNVFRPNINISVLDADQTQQKFYKFW</sequence>
<dbReference type="InterPro" id="IPR025533">
    <property type="entry name" value="DUF4419"/>
</dbReference>
<proteinExistence type="predicted"/>